<dbReference type="KEGG" id="bmy:BM_BM18168"/>
<sequence>MDERVQGPNLPTLVDLKNHLRNEPLYFKVLEDHLRNAAGLINDLRARLEGRGVGSVPRTPGARA</sequence>
<dbReference type="Proteomes" id="UP000006672">
    <property type="component" value="Unassembled WGS sequence"/>
</dbReference>
<gene>
    <name evidence="1 3" type="primary">Bm18168</name>
    <name evidence="1" type="ORF">BM_BM18168</name>
</gene>
<dbReference type="GeneID" id="66059202"/>
<name>A0A4E9FTE4_BRUMA</name>
<dbReference type="OrthoDB" id="5855294at2759"/>
<evidence type="ECO:0000313" key="3">
    <source>
        <dbReference type="WBParaSite" id="Bm18168.1"/>
    </source>
</evidence>
<organism evidence="1">
    <name type="scientific">Brugia malayi</name>
    <name type="common">Filarial nematode worm</name>
    <dbReference type="NCBI Taxonomy" id="6279"/>
    <lineage>
        <taxon>Eukaryota</taxon>
        <taxon>Metazoa</taxon>
        <taxon>Ecdysozoa</taxon>
        <taxon>Nematoda</taxon>
        <taxon>Chromadorea</taxon>
        <taxon>Rhabditida</taxon>
        <taxon>Spirurina</taxon>
        <taxon>Spiruromorpha</taxon>
        <taxon>Filarioidea</taxon>
        <taxon>Onchocercidae</taxon>
        <taxon>Brugia</taxon>
    </lineage>
</organism>
<reference evidence="3" key="3">
    <citation type="submission" date="2019-12" db="UniProtKB">
        <authorList>
            <consortium name="WormBaseParasite"/>
        </authorList>
    </citation>
    <scope>IDENTIFICATION</scope>
</reference>
<proteinExistence type="predicted"/>
<evidence type="ECO:0000313" key="1">
    <source>
        <dbReference type="EMBL" id="VIO99081.1"/>
    </source>
</evidence>
<accession>A0A5S6PFJ6</accession>
<protein>
    <submittedName>
        <fullName evidence="1 3">Uncharacterized protein</fullName>
    </submittedName>
</protein>
<reference evidence="2" key="1">
    <citation type="journal article" date="2007" name="Science">
        <title>Draft genome of the filarial nematode parasite Brugia malayi.</title>
        <authorList>
            <person name="Ghedin E."/>
            <person name="Wang S."/>
            <person name="Spiro D."/>
            <person name="Caler E."/>
            <person name="Zhao Q."/>
            <person name="Crabtree J."/>
            <person name="Allen J.E."/>
            <person name="Delcher A.L."/>
            <person name="Guiliano D.B."/>
            <person name="Miranda-Saavedra D."/>
            <person name="Angiuoli S.V."/>
            <person name="Creasy T."/>
            <person name="Amedeo P."/>
            <person name="Haas B."/>
            <person name="El-Sayed N.M."/>
            <person name="Wortman J.R."/>
            <person name="Feldblyum T."/>
            <person name="Tallon L."/>
            <person name="Schatz M."/>
            <person name="Shumway M."/>
            <person name="Koo H."/>
            <person name="Salzberg S.L."/>
            <person name="Schobel S."/>
            <person name="Pertea M."/>
            <person name="Pop M."/>
            <person name="White O."/>
            <person name="Barton G.J."/>
            <person name="Carlow C.K."/>
            <person name="Crawford M.J."/>
            <person name="Daub J."/>
            <person name="Dimmic M.W."/>
            <person name="Estes C.F."/>
            <person name="Foster J.M."/>
            <person name="Ganatra M."/>
            <person name="Gregory W.F."/>
            <person name="Johnson N.M."/>
            <person name="Jin J."/>
            <person name="Komuniecki R."/>
            <person name="Korf I."/>
            <person name="Kumar S."/>
            <person name="Laney S."/>
            <person name="Li B.W."/>
            <person name="Li W."/>
            <person name="Lindblom T.H."/>
            <person name="Lustigman S."/>
            <person name="Ma D."/>
            <person name="Maina C.V."/>
            <person name="Martin D.M."/>
            <person name="McCarter J.P."/>
            <person name="McReynolds L."/>
            <person name="Mitreva M."/>
            <person name="Nutman T.B."/>
            <person name="Parkinson J."/>
            <person name="Peregrin-Alvarez J.M."/>
            <person name="Poole C."/>
            <person name="Ren Q."/>
            <person name="Saunders L."/>
            <person name="Sluder A.E."/>
            <person name="Smith K."/>
            <person name="Stanke M."/>
            <person name="Unnasch T.R."/>
            <person name="Ware J."/>
            <person name="Wei A.D."/>
            <person name="Weil G."/>
            <person name="Williams D.J."/>
            <person name="Zhang Y."/>
            <person name="Williams S.A."/>
            <person name="Fraser-Liggett C."/>
            <person name="Slatko B."/>
            <person name="Blaxter M.L."/>
            <person name="Scott A.L."/>
        </authorList>
    </citation>
    <scope>NUCLEOTIDE SEQUENCE</scope>
    <source>
        <strain evidence="2">FR3</strain>
    </source>
</reference>
<evidence type="ECO:0000313" key="2">
    <source>
        <dbReference type="Proteomes" id="UP000006672"/>
    </source>
</evidence>
<dbReference type="CTD" id="66059202"/>
<dbReference type="RefSeq" id="XP_042938180.1">
    <property type="nucleotide sequence ID" value="XM_043082246.1"/>
</dbReference>
<dbReference type="WBParaSite" id="Bm18168.1">
    <property type="protein sequence ID" value="Bm18168.1"/>
    <property type="gene ID" value="WBGene00269308"/>
</dbReference>
<dbReference type="EMBL" id="CAAKNF010000195">
    <property type="protein sequence ID" value="VIO99081.1"/>
    <property type="molecule type" value="Genomic_DNA"/>
</dbReference>
<reference evidence="1" key="2">
    <citation type="submission" date="2019-04" db="EMBL/GenBank/DDBJ databases">
        <authorList>
            <person name="Howe K."/>
            <person name="Paulini M."/>
            <person name="Williams G."/>
        </authorList>
    </citation>
    <scope>NUCLEOTIDE SEQUENCE [LARGE SCALE GENOMIC DNA]</scope>
    <source>
        <strain evidence="1">FR3</strain>
    </source>
</reference>
<dbReference type="AlphaFoldDB" id="A0A4E9FTE4"/>
<accession>A0A4E9FTE4</accession>
<keyword evidence="2" id="KW-1185">Reference proteome</keyword>